<organism evidence="1">
    <name type="scientific">Plasmodium vivax</name>
    <name type="common">malaria parasite P. vivax</name>
    <dbReference type="NCBI Taxonomy" id="5855"/>
    <lineage>
        <taxon>Eukaryota</taxon>
        <taxon>Sar</taxon>
        <taxon>Alveolata</taxon>
        <taxon>Apicomplexa</taxon>
        <taxon>Aconoidasida</taxon>
        <taxon>Haemosporida</taxon>
        <taxon>Plasmodiidae</taxon>
        <taxon>Plasmodium</taxon>
        <taxon>Plasmodium (Plasmodium)</taxon>
    </lineage>
</organism>
<accession>A0A565A4H1</accession>
<dbReference type="EMBL" id="FLZR02000002">
    <property type="protein sequence ID" value="VUZ99386.1"/>
    <property type="molecule type" value="Genomic_DNA"/>
</dbReference>
<dbReference type="VEuPathDB" id="PlasmoDB:PVPAM_000027300"/>
<dbReference type="Proteomes" id="UP000220605">
    <property type="component" value="Unassembled WGS sequence"/>
</dbReference>
<proteinExistence type="predicted"/>
<dbReference type="OrthoDB" id="10390314at2759"/>
<dbReference type="Pfam" id="PF05795">
    <property type="entry name" value="Plasmodium_Vir"/>
    <property type="match status" value="1"/>
</dbReference>
<reference evidence="1" key="1">
    <citation type="submission" date="2016-07" db="EMBL/GenBank/DDBJ databases">
        <authorList>
            <consortium name="Pathogen Informatics"/>
        </authorList>
    </citation>
    <scope>NUCLEOTIDE SEQUENCE</scope>
</reference>
<gene>
    <name evidence="1" type="ORF">PVP01_0001010</name>
</gene>
<dbReference type="VEuPathDB" id="PlasmoDB:PVW1_100023000"/>
<protein>
    <submittedName>
        <fullName evidence="1">VIR protein</fullName>
    </submittedName>
</protein>
<name>A0A565A4H1_PLAVI</name>
<evidence type="ECO:0000313" key="1">
    <source>
        <dbReference type="EMBL" id="VUZ99386.1"/>
    </source>
</evidence>
<dbReference type="InterPro" id="IPR008780">
    <property type="entry name" value="Plasmodium_Vir"/>
</dbReference>
<dbReference type="AlphaFoldDB" id="A0A565A4H1"/>
<sequence length="333" mass="38654">MDYPQLIKTYTFLNEILYMYAIFDKPMSSEDENQDILNSCDNDSTFNSKPTIEQKNTCKKLLRNLLLCNDSNSVEFMKCCRNLYVWLYFEIKNYTLSNDIIQNIFKLPNLRIKQVARPKYCPYFSFNDNLHKPGELIKLRIFNDNIDKFHNLLNNTDDSKNCFFKRYFYECVNTYIDLNGQFCSEGRKYSTNNKDTCDILSEFSTLYPSFLQKANIKGYELPTLFSSNSYDVVSCTSEETNQESSSTAANNSDKSIQHSVPTAIGTMAAIPPFLALIYRFTPVGTMLRSKNKKSTNVFNHLDEEIEKELFYSRPKNGIINSSHTKYSVAYEPV</sequence>
<dbReference type="VEuPathDB" id="PlasmoDB:PVP01_0001010"/>